<dbReference type="EMBL" id="PVWG01000066">
    <property type="protein sequence ID" value="PSB15236.1"/>
    <property type="molecule type" value="Genomic_DNA"/>
</dbReference>
<organism evidence="1 3">
    <name type="scientific">Phormidesmis priestleyi ULC007</name>
    <dbReference type="NCBI Taxonomy" id="1920490"/>
    <lineage>
        <taxon>Bacteria</taxon>
        <taxon>Bacillati</taxon>
        <taxon>Cyanobacteriota</taxon>
        <taxon>Cyanophyceae</taxon>
        <taxon>Leptolyngbyales</taxon>
        <taxon>Leptolyngbyaceae</taxon>
        <taxon>Phormidesmis</taxon>
    </lineage>
</organism>
<dbReference type="Proteomes" id="UP000238634">
    <property type="component" value="Unassembled WGS sequence"/>
</dbReference>
<dbReference type="EMBL" id="PVWG01000141">
    <property type="protein sequence ID" value="PSB13420.1"/>
    <property type="molecule type" value="Genomic_DNA"/>
</dbReference>
<comment type="caution">
    <text evidence="1">The sequence shown here is derived from an EMBL/GenBank/DDBJ whole genome shotgun (WGS) entry which is preliminary data.</text>
</comment>
<dbReference type="AlphaFoldDB" id="A0A2T1CYX5"/>
<proteinExistence type="predicted"/>
<sequence length="116" mass="13635">MIRIEFTEQMVRELNYERYHHPHPKVQQKMEVLYLKSQKLAHQNIRRLCNISKTTLTVYLKQYLAGGIERLKRLDYQGQPSDLNQHIASVETYFSSDLAPVSTRGCQKAQSLKERA</sequence>
<dbReference type="OrthoDB" id="427021at2"/>
<name>A0A2T1CYX5_9CYAN</name>
<keyword evidence="3" id="KW-1185">Reference proteome</keyword>
<evidence type="ECO:0000313" key="3">
    <source>
        <dbReference type="Proteomes" id="UP000238634"/>
    </source>
</evidence>
<protein>
    <submittedName>
        <fullName evidence="1">Helix-turn-helix domain-containing protein</fullName>
    </submittedName>
</protein>
<evidence type="ECO:0000313" key="1">
    <source>
        <dbReference type="EMBL" id="PSB13420.1"/>
    </source>
</evidence>
<reference evidence="1 3" key="1">
    <citation type="submission" date="2018-02" db="EMBL/GenBank/DDBJ databases">
        <authorList>
            <person name="Cohen D.B."/>
            <person name="Kent A.D."/>
        </authorList>
    </citation>
    <scope>NUCLEOTIDE SEQUENCE [LARGE SCALE GENOMIC DNA]</scope>
    <source>
        <strain evidence="1 3">ULC007</strain>
    </source>
</reference>
<evidence type="ECO:0000313" key="2">
    <source>
        <dbReference type="EMBL" id="PSB15236.1"/>
    </source>
</evidence>
<gene>
    <name evidence="2" type="ORF">C7B65_24940</name>
    <name evidence="1" type="ORF">C7B65_27035</name>
</gene>
<accession>A0A2T1CYX5</accession>
<reference evidence="1 3" key="2">
    <citation type="submission" date="2018-03" db="EMBL/GenBank/DDBJ databases">
        <title>The ancient ancestry and fast evolution of plastids.</title>
        <authorList>
            <person name="Moore K.R."/>
            <person name="Magnabosco C."/>
            <person name="Momper L."/>
            <person name="Gold D.A."/>
            <person name="Bosak T."/>
            <person name="Fournier G.P."/>
        </authorList>
    </citation>
    <scope>NUCLEOTIDE SEQUENCE [LARGE SCALE GENOMIC DNA]</scope>
    <source>
        <strain evidence="1 3">ULC007</strain>
    </source>
</reference>